<feature type="compositionally biased region" description="Acidic residues" evidence="1">
    <location>
        <begin position="322"/>
        <end position="336"/>
    </location>
</feature>
<dbReference type="RefSeq" id="XP_010463761.1">
    <property type="nucleotide sequence ID" value="XM_010465459.2"/>
</dbReference>
<sequence length="528" mass="57998">MDFDSLPRRDLQFFCKRNKIPANMTNIAMADALKSLEIVEGIDDFMNQSPTSVARTAVRTTRKKATKDDTQSSDLVTRSCYVGKSLAGEMEQENRDTNMLLPQEGRRRAAATSVAVKLDVTDTISEVNVSKTPAARSTRRAQTAASCKKDESVQRVYSTRRSVRLLEESMADLSLKSVNVPAKKHEDAEREDSPAGSKFEAKSDENSEKVKEAEEVVVSVRDLNDSMEKEWDGSKNDSDIDILYGDLGDITFFDASTSKEQMNGTGSNTVSASDSFVLVQEQETSQEDDFVVVDHAASTTTANTLACNKESESEQMKIGSESDSDETEYETDPEEGDAVSVAVAVDTNQEAFESKVSASDNVSMVDSVTTILIADESKEVDEIASEEELEGDSDEWSEYEIDEVELEENSCESEESIDIESEEAPLSKTPASSSSSSTLAAGNKTKTPLSPSEAESIVESKKKNKEDAVEMDININGEGEAEVEAKKKTKKKKKIIDEESFKDVSVRQLIKLVKELDIKSKQQHKGAE</sequence>
<dbReference type="PANTHER" id="PTHR33621">
    <property type="entry name" value="ASPARTIC/GLUTAMIC ACID-RICH PROTEIN"/>
    <property type="match status" value="1"/>
</dbReference>
<gene>
    <name evidence="3 4" type="primary">LOC104744403</name>
</gene>
<feature type="region of interest" description="Disordered" evidence="1">
    <location>
        <begin position="372"/>
        <end position="465"/>
    </location>
</feature>
<feature type="region of interest" description="Disordered" evidence="1">
    <location>
        <begin position="177"/>
        <end position="213"/>
    </location>
</feature>
<keyword evidence="2" id="KW-1185">Reference proteome</keyword>
<feature type="region of interest" description="Disordered" evidence="1">
    <location>
        <begin position="303"/>
        <end position="336"/>
    </location>
</feature>
<protein>
    <submittedName>
        <fullName evidence="3">Uncharacterized protein LOC104744403 isoform X1</fullName>
    </submittedName>
    <submittedName>
        <fullName evidence="4">Uncharacterized protein LOC104744403 isoform X2</fullName>
    </submittedName>
</protein>
<reference evidence="3 4" key="3">
    <citation type="submission" date="2025-05" db="UniProtKB">
        <authorList>
            <consortium name="RefSeq"/>
        </authorList>
    </citation>
    <scope>IDENTIFICATION</scope>
    <source>
        <tissue evidence="3 4">Leaf</tissue>
    </source>
</reference>
<dbReference type="PANTHER" id="PTHR33621:SF2">
    <property type="entry name" value="RIBOSOMAL L1 DOMAIN-CONTAINING PROTEIN"/>
    <property type="match status" value="1"/>
</dbReference>
<dbReference type="GeneID" id="104744403"/>
<feature type="compositionally biased region" description="Acidic residues" evidence="1">
    <location>
        <begin position="382"/>
        <end position="423"/>
    </location>
</feature>
<feature type="compositionally biased region" description="Low complexity" evidence="1">
    <location>
        <begin position="424"/>
        <end position="441"/>
    </location>
</feature>
<accession>A0ABM0VZX6</accession>
<organism evidence="2 3">
    <name type="scientific">Camelina sativa</name>
    <name type="common">False flax</name>
    <name type="synonym">Myagrum sativum</name>
    <dbReference type="NCBI Taxonomy" id="90675"/>
    <lineage>
        <taxon>Eukaryota</taxon>
        <taxon>Viridiplantae</taxon>
        <taxon>Streptophyta</taxon>
        <taxon>Embryophyta</taxon>
        <taxon>Tracheophyta</taxon>
        <taxon>Spermatophyta</taxon>
        <taxon>Magnoliopsida</taxon>
        <taxon>eudicotyledons</taxon>
        <taxon>Gunneridae</taxon>
        <taxon>Pentapetalae</taxon>
        <taxon>rosids</taxon>
        <taxon>malvids</taxon>
        <taxon>Brassicales</taxon>
        <taxon>Brassicaceae</taxon>
        <taxon>Camelineae</taxon>
        <taxon>Camelina</taxon>
    </lineage>
</organism>
<reference evidence="2" key="2">
    <citation type="journal article" date="2014" name="Nat. Commun.">
        <title>The emerging biofuel crop Camelina sativa retains a highly undifferentiated hexaploid genome structure.</title>
        <authorList>
            <person name="Kagale S."/>
            <person name="Koh C."/>
            <person name="Nixon J."/>
            <person name="Bollina V."/>
            <person name="Clarke W.E."/>
            <person name="Tuteja R."/>
            <person name="Spillane C."/>
            <person name="Robinson S.J."/>
            <person name="Links M.G."/>
            <person name="Clarke C."/>
            <person name="Higgins E.E."/>
            <person name="Huebert T."/>
            <person name="Sharpe A.G."/>
            <person name="Parkin I.A."/>
        </authorList>
    </citation>
    <scope>NUCLEOTIDE SEQUENCE [LARGE SCALE GENOMIC DNA]</scope>
    <source>
        <strain evidence="2">r\DH55</strain>
    </source>
</reference>
<evidence type="ECO:0000256" key="1">
    <source>
        <dbReference type="SAM" id="MobiDB-lite"/>
    </source>
</evidence>
<name>A0ABM0VZX6_CAMSA</name>
<feature type="compositionally biased region" description="Basic and acidic residues" evidence="1">
    <location>
        <begin position="183"/>
        <end position="213"/>
    </location>
</feature>
<proteinExistence type="predicted"/>
<dbReference type="RefSeq" id="XP_010463762.1">
    <property type="nucleotide sequence ID" value="XM_010465460.2"/>
</dbReference>
<reference evidence="2" key="1">
    <citation type="journal article" date="1997" name="Nucleic Acids Res.">
        <title>tRNAscan-SE: a program for improved detection of transfer RNA genes in genomic sequence.</title>
        <authorList>
            <person name="Lowe T.M."/>
            <person name="Eddy S.R."/>
        </authorList>
    </citation>
    <scope>NUCLEOTIDE SEQUENCE [LARGE SCALE GENOMIC DNA]</scope>
    <source>
        <strain evidence="2">r\DH55</strain>
    </source>
</reference>
<evidence type="ECO:0000313" key="4">
    <source>
        <dbReference type="RefSeq" id="XP_010463762.1"/>
    </source>
</evidence>
<dbReference type="Proteomes" id="UP000694864">
    <property type="component" value="Chromosome 15"/>
</dbReference>
<evidence type="ECO:0000313" key="2">
    <source>
        <dbReference type="Proteomes" id="UP000694864"/>
    </source>
</evidence>
<evidence type="ECO:0000313" key="3">
    <source>
        <dbReference type="RefSeq" id="XP_010463761.1"/>
    </source>
</evidence>